<organism evidence="1 2">
    <name type="scientific">Cryobacterium cheniae</name>
    <dbReference type="NCBI Taxonomy" id="1259262"/>
    <lineage>
        <taxon>Bacteria</taxon>
        <taxon>Bacillati</taxon>
        <taxon>Actinomycetota</taxon>
        <taxon>Actinomycetes</taxon>
        <taxon>Micrococcales</taxon>
        <taxon>Microbacteriaceae</taxon>
        <taxon>Cryobacterium</taxon>
    </lineage>
</organism>
<keyword evidence="2" id="KW-1185">Reference proteome</keyword>
<sequence>MSTLMDEVTGRFRIQTQSGSIYLLDLDRHEMCRFPATDDPERGLNLRRDGSPVRLLRIVECSINRSMHLLIDLAVPGVDATTRRTTPVTTIERVTPNLDHSGSEK</sequence>
<name>A0A4V3IIR0_9MICO</name>
<gene>
    <name evidence="1" type="ORF">E3T23_02775</name>
</gene>
<proteinExistence type="predicted"/>
<evidence type="ECO:0000313" key="1">
    <source>
        <dbReference type="EMBL" id="TFC83310.1"/>
    </source>
</evidence>
<evidence type="ECO:0000313" key="2">
    <source>
        <dbReference type="Proteomes" id="UP000298433"/>
    </source>
</evidence>
<dbReference type="AlphaFoldDB" id="A0A4V3IIR0"/>
<accession>A0A4V3IIR0</accession>
<dbReference type="Proteomes" id="UP000298433">
    <property type="component" value="Unassembled WGS sequence"/>
</dbReference>
<dbReference type="OrthoDB" id="4981792at2"/>
<reference evidence="1 2" key="1">
    <citation type="submission" date="2019-03" db="EMBL/GenBank/DDBJ databases">
        <title>Genomics of glacier-inhabiting Cryobacterium strains.</title>
        <authorList>
            <person name="Liu Q."/>
            <person name="Xin Y.-H."/>
        </authorList>
    </citation>
    <scope>NUCLEOTIDE SEQUENCE [LARGE SCALE GENOMIC DNA]</scope>
    <source>
        <strain evidence="1 2">TMT2-48-2</strain>
    </source>
</reference>
<protein>
    <submittedName>
        <fullName evidence="1">Uncharacterized protein</fullName>
    </submittedName>
</protein>
<dbReference type="EMBL" id="SOGN01000016">
    <property type="protein sequence ID" value="TFC83310.1"/>
    <property type="molecule type" value="Genomic_DNA"/>
</dbReference>
<comment type="caution">
    <text evidence="1">The sequence shown here is derived from an EMBL/GenBank/DDBJ whole genome shotgun (WGS) entry which is preliminary data.</text>
</comment>